<dbReference type="EMBL" id="LQNU01000054">
    <property type="protein sequence ID" value="KZE81019.1"/>
    <property type="molecule type" value="Genomic_DNA"/>
</dbReference>
<proteinExistence type="predicted"/>
<reference evidence="2 3" key="1">
    <citation type="submission" date="2016-01" db="EMBL/GenBank/DDBJ databases">
        <title>Whole genome sequencing of Myroides marinus L41.</title>
        <authorList>
            <person name="Hong K.W."/>
        </authorList>
    </citation>
    <scope>NUCLEOTIDE SEQUENCE [LARGE SCALE GENOMIC DNA]</scope>
    <source>
        <strain evidence="2 3">L41</strain>
    </source>
</reference>
<dbReference type="Proteomes" id="UP000076630">
    <property type="component" value="Unassembled WGS sequence"/>
</dbReference>
<sequence length="171" mass="20700">MENKNQLIKITVIGILIVWILPHFLMLFSRNIYFYTIIHSLIFSSVVLYLFKYYKTYRIKTFYLFIFAFGLPILLYSLDFLWNQIYYLFNTKEKEEILNFTSTFKYEGFYANMERFYSPLEYSIIDAITNKSMREIYGFIKYDRYGLALLIFCQYPVVLLIGFLKKTSKTN</sequence>
<dbReference type="AlphaFoldDB" id="A0A161S7C2"/>
<evidence type="ECO:0000313" key="3">
    <source>
        <dbReference type="Proteomes" id="UP000076630"/>
    </source>
</evidence>
<organism evidence="2 3">
    <name type="scientific">Myroides marinus</name>
    <dbReference type="NCBI Taxonomy" id="703342"/>
    <lineage>
        <taxon>Bacteria</taxon>
        <taxon>Pseudomonadati</taxon>
        <taxon>Bacteroidota</taxon>
        <taxon>Flavobacteriia</taxon>
        <taxon>Flavobacteriales</taxon>
        <taxon>Flavobacteriaceae</taxon>
        <taxon>Myroides</taxon>
    </lineage>
</organism>
<evidence type="ECO:0000313" key="2">
    <source>
        <dbReference type="EMBL" id="KZE81019.1"/>
    </source>
</evidence>
<keyword evidence="1" id="KW-0472">Membrane</keyword>
<accession>A0A161S7C2</accession>
<feature type="transmembrane region" description="Helical" evidence="1">
    <location>
        <begin position="32"/>
        <end position="51"/>
    </location>
</feature>
<gene>
    <name evidence="2" type="ORF">AV926_09620</name>
</gene>
<feature type="transmembrane region" description="Helical" evidence="1">
    <location>
        <begin position="7"/>
        <end position="26"/>
    </location>
</feature>
<feature type="transmembrane region" description="Helical" evidence="1">
    <location>
        <begin position="63"/>
        <end position="82"/>
    </location>
</feature>
<keyword evidence="1" id="KW-0812">Transmembrane</keyword>
<feature type="transmembrane region" description="Helical" evidence="1">
    <location>
        <begin position="145"/>
        <end position="164"/>
    </location>
</feature>
<keyword evidence="1" id="KW-1133">Transmembrane helix</keyword>
<evidence type="ECO:0000256" key="1">
    <source>
        <dbReference type="SAM" id="Phobius"/>
    </source>
</evidence>
<name>A0A161S7C2_9FLAO</name>
<comment type="caution">
    <text evidence="2">The sequence shown here is derived from an EMBL/GenBank/DDBJ whole genome shotgun (WGS) entry which is preliminary data.</text>
</comment>
<protein>
    <submittedName>
        <fullName evidence="2">Uncharacterized protein</fullName>
    </submittedName>
</protein>
<keyword evidence="3" id="KW-1185">Reference proteome</keyword>